<feature type="non-terminal residue" evidence="2">
    <location>
        <position position="272"/>
    </location>
</feature>
<protein>
    <recommendedName>
        <fullName evidence="4">G protein-coupled receptor</fullName>
    </recommendedName>
</protein>
<dbReference type="PANTHER" id="PTHR22943">
    <property type="entry name" value="7-TRANSMEMBRANE DOMAIN RECEPTOR C.ELEGANS"/>
    <property type="match status" value="1"/>
</dbReference>
<evidence type="ECO:0000313" key="2">
    <source>
        <dbReference type="EMBL" id="GMS94340.1"/>
    </source>
</evidence>
<feature type="transmembrane region" description="Helical" evidence="1">
    <location>
        <begin position="102"/>
        <end position="124"/>
    </location>
</feature>
<proteinExistence type="predicted"/>
<dbReference type="PANTHER" id="PTHR22943:SF248">
    <property type="entry name" value="SEVEN TM RECEPTOR"/>
    <property type="match status" value="1"/>
</dbReference>
<feature type="transmembrane region" description="Helical" evidence="1">
    <location>
        <begin position="174"/>
        <end position="197"/>
    </location>
</feature>
<sequence>MLRSRRNLMDRVYRVPMYVCAVHGMLLCLLNALFNFVHIFRDGTFVALLFAPLANLLPRVVCHGIFEVALVLTIMTWILIPSHSTLQFIAVSRHIFSYNLSIARRLFAAFILPVACIVCVAFFAPCFLPSPGFEQIIDQIAHELFSLNQQQRVIAYGSTLRFAHINSGRSLLEILIGIVLVPYFFSYALFSTCVILIRRRLGAFGVSLSERTMKIQRSFYVMQMLQGLLPLAIIAVPLIFFIIGTLLQLSLDLATLIFTAFLWACPWVQVVQ</sequence>
<dbReference type="EMBL" id="BTSX01000004">
    <property type="protein sequence ID" value="GMS94340.1"/>
    <property type="molecule type" value="Genomic_DNA"/>
</dbReference>
<reference evidence="2" key="1">
    <citation type="submission" date="2023-10" db="EMBL/GenBank/DDBJ databases">
        <title>Genome assembly of Pristionchus species.</title>
        <authorList>
            <person name="Yoshida K."/>
            <person name="Sommer R.J."/>
        </authorList>
    </citation>
    <scope>NUCLEOTIDE SEQUENCE</scope>
    <source>
        <strain evidence="2">RS0144</strain>
    </source>
</reference>
<keyword evidence="3" id="KW-1185">Reference proteome</keyword>
<comment type="caution">
    <text evidence="2">The sequence shown here is derived from an EMBL/GenBank/DDBJ whole genome shotgun (WGS) entry which is preliminary data.</text>
</comment>
<feature type="transmembrane region" description="Helical" evidence="1">
    <location>
        <begin position="218"/>
        <end position="247"/>
    </location>
</feature>
<dbReference type="Pfam" id="PF10326">
    <property type="entry name" value="7TM_GPCR_Str"/>
    <property type="match status" value="1"/>
</dbReference>
<evidence type="ECO:0000256" key="1">
    <source>
        <dbReference type="SAM" id="Phobius"/>
    </source>
</evidence>
<name>A0AAV5TIY1_9BILA</name>
<feature type="transmembrane region" description="Helical" evidence="1">
    <location>
        <begin position="56"/>
        <end position="81"/>
    </location>
</feature>
<keyword evidence="1" id="KW-0472">Membrane</keyword>
<feature type="transmembrane region" description="Helical" evidence="1">
    <location>
        <begin position="12"/>
        <end position="36"/>
    </location>
</feature>
<evidence type="ECO:0008006" key="4">
    <source>
        <dbReference type="Google" id="ProtNLM"/>
    </source>
</evidence>
<keyword evidence="1" id="KW-0812">Transmembrane</keyword>
<organism evidence="2 3">
    <name type="scientific">Pristionchus entomophagus</name>
    <dbReference type="NCBI Taxonomy" id="358040"/>
    <lineage>
        <taxon>Eukaryota</taxon>
        <taxon>Metazoa</taxon>
        <taxon>Ecdysozoa</taxon>
        <taxon>Nematoda</taxon>
        <taxon>Chromadorea</taxon>
        <taxon>Rhabditida</taxon>
        <taxon>Rhabditina</taxon>
        <taxon>Diplogasteromorpha</taxon>
        <taxon>Diplogasteroidea</taxon>
        <taxon>Neodiplogasteridae</taxon>
        <taxon>Pristionchus</taxon>
    </lineage>
</organism>
<accession>A0AAV5TIY1</accession>
<dbReference type="InterPro" id="IPR019428">
    <property type="entry name" value="7TM_GPCR_serpentine_rcpt_Str"/>
</dbReference>
<evidence type="ECO:0000313" key="3">
    <source>
        <dbReference type="Proteomes" id="UP001432027"/>
    </source>
</evidence>
<dbReference type="Proteomes" id="UP001432027">
    <property type="component" value="Unassembled WGS sequence"/>
</dbReference>
<gene>
    <name evidence="2" type="ORF">PENTCL1PPCAC_16515</name>
</gene>
<dbReference type="AlphaFoldDB" id="A0AAV5TIY1"/>
<feature type="transmembrane region" description="Helical" evidence="1">
    <location>
        <begin position="253"/>
        <end position="271"/>
    </location>
</feature>
<keyword evidence="1" id="KW-1133">Transmembrane helix</keyword>